<name>A0ACB7SVS7_HYAAI</name>
<dbReference type="EMBL" id="CM023482">
    <property type="protein sequence ID" value="KAH6938096.1"/>
    <property type="molecule type" value="Genomic_DNA"/>
</dbReference>
<reference evidence="1" key="1">
    <citation type="submission" date="2020-05" db="EMBL/GenBank/DDBJ databases">
        <title>Large-scale comparative analyses of tick genomes elucidate their genetic diversity and vector capacities.</title>
        <authorList>
            <person name="Jia N."/>
            <person name="Wang J."/>
            <person name="Shi W."/>
            <person name="Du L."/>
            <person name="Sun Y."/>
            <person name="Zhan W."/>
            <person name="Jiang J."/>
            <person name="Wang Q."/>
            <person name="Zhang B."/>
            <person name="Ji P."/>
            <person name="Sakyi L.B."/>
            <person name="Cui X."/>
            <person name="Yuan T."/>
            <person name="Jiang B."/>
            <person name="Yang W."/>
            <person name="Lam T.T.-Y."/>
            <person name="Chang Q."/>
            <person name="Ding S."/>
            <person name="Wang X."/>
            <person name="Zhu J."/>
            <person name="Ruan X."/>
            <person name="Zhao L."/>
            <person name="Wei J."/>
            <person name="Que T."/>
            <person name="Du C."/>
            <person name="Cheng J."/>
            <person name="Dai P."/>
            <person name="Han X."/>
            <person name="Huang E."/>
            <person name="Gao Y."/>
            <person name="Liu J."/>
            <person name="Shao H."/>
            <person name="Ye R."/>
            <person name="Li L."/>
            <person name="Wei W."/>
            <person name="Wang X."/>
            <person name="Wang C."/>
            <person name="Yang T."/>
            <person name="Huo Q."/>
            <person name="Li W."/>
            <person name="Guo W."/>
            <person name="Chen H."/>
            <person name="Zhou L."/>
            <person name="Ni X."/>
            <person name="Tian J."/>
            <person name="Zhou Y."/>
            <person name="Sheng Y."/>
            <person name="Liu T."/>
            <person name="Pan Y."/>
            <person name="Xia L."/>
            <person name="Li J."/>
            <person name="Zhao F."/>
            <person name="Cao W."/>
        </authorList>
    </citation>
    <scope>NUCLEOTIDE SEQUENCE</scope>
    <source>
        <strain evidence="1">Hyas-2018</strain>
    </source>
</reference>
<accession>A0ACB7SVS7</accession>
<comment type="caution">
    <text evidence="1">The sequence shown here is derived from an EMBL/GenBank/DDBJ whole genome shotgun (WGS) entry which is preliminary data.</text>
</comment>
<dbReference type="Proteomes" id="UP000821845">
    <property type="component" value="Chromosome 2"/>
</dbReference>
<organism evidence="1 2">
    <name type="scientific">Hyalomma asiaticum</name>
    <name type="common">Tick</name>
    <dbReference type="NCBI Taxonomy" id="266040"/>
    <lineage>
        <taxon>Eukaryota</taxon>
        <taxon>Metazoa</taxon>
        <taxon>Ecdysozoa</taxon>
        <taxon>Arthropoda</taxon>
        <taxon>Chelicerata</taxon>
        <taxon>Arachnida</taxon>
        <taxon>Acari</taxon>
        <taxon>Parasitiformes</taxon>
        <taxon>Ixodida</taxon>
        <taxon>Ixodoidea</taxon>
        <taxon>Ixodidae</taxon>
        <taxon>Hyalomminae</taxon>
        <taxon>Hyalomma</taxon>
    </lineage>
</organism>
<keyword evidence="2" id="KW-1185">Reference proteome</keyword>
<proteinExistence type="predicted"/>
<gene>
    <name evidence="1" type="ORF">HPB50_006733</name>
</gene>
<evidence type="ECO:0000313" key="2">
    <source>
        <dbReference type="Proteomes" id="UP000821845"/>
    </source>
</evidence>
<sequence length="114" mass="12533">MDAAAVRDEVRARAIGVLSKLRTRGLQAQSPSDEKKDIKGLRRNASAAALSADKGNAIVTKNNQDFTERKPFYKQIHGRGMRTSVCSTSRNLVTMVTELEALEDFAPTPKIFTP</sequence>
<protein>
    <submittedName>
        <fullName evidence="1">Uncharacterized protein</fullName>
    </submittedName>
</protein>
<evidence type="ECO:0000313" key="1">
    <source>
        <dbReference type="EMBL" id="KAH6938096.1"/>
    </source>
</evidence>